<dbReference type="RefSeq" id="WP_237380012.1">
    <property type="nucleotide sequence ID" value="NZ_CP071793.1"/>
</dbReference>
<evidence type="ECO:0000256" key="1">
    <source>
        <dbReference type="ARBA" id="ARBA00023002"/>
    </source>
</evidence>
<dbReference type="InterPro" id="IPR050493">
    <property type="entry name" value="FAD-dep_Monooxygenase_BioMet"/>
</dbReference>
<dbReference type="PANTHER" id="PTHR13789">
    <property type="entry name" value="MONOOXYGENASE"/>
    <property type="match status" value="1"/>
</dbReference>
<dbReference type="KEGG" id="scor:J3U87_32705"/>
<dbReference type="InterPro" id="IPR036188">
    <property type="entry name" value="FAD/NAD-bd_sf"/>
</dbReference>
<dbReference type="InterPro" id="IPR002938">
    <property type="entry name" value="FAD-bd"/>
</dbReference>
<evidence type="ECO:0000313" key="5">
    <source>
        <dbReference type="Proteomes" id="UP000663929"/>
    </source>
</evidence>
<name>A0A8A4TNA1_SULCO</name>
<dbReference type="PRINTS" id="PR00420">
    <property type="entry name" value="RNGMNOXGNASE"/>
</dbReference>
<proteinExistence type="predicted"/>
<dbReference type="Gene3D" id="3.50.50.60">
    <property type="entry name" value="FAD/NAD(P)-binding domain"/>
    <property type="match status" value="1"/>
</dbReference>
<organism evidence="4 5">
    <name type="scientific">Sulfidibacter corallicola</name>
    <dbReference type="NCBI Taxonomy" id="2818388"/>
    <lineage>
        <taxon>Bacteria</taxon>
        <taxon>Pseudomonadati</taxon>
        <taxon>Acidobacteriota</taxon>
        <taxon>Holophagae</taxon>
        <taxon>Acanthopleuribacterales</taxon>
        <taxon>Acanthopleuribacteraceae</taxon>
        <taxon>Sulfidibacter</taxon>
    </lineage>
</organism>
<dbReference type="PANTHER" id="PTHR13789:SF309">
    <property type="entry name" value="PUTATIVE (AFU_ORTHOLOGUE AFUA_6G14510)-RELATED"/>
    <property type="match status" value="1"/>
</dbReference>
<keyword evidence="1" id="KW-0560">Oxidoreductase</keyword>
<reference evidence="4" key="1">
    <citation type="submission" date="2021-03" db="EMBL/GenBank/DDBJ databases">
        <title>Acanthopleuribacteraceae sp. M133.</title>
        <authorList>
            <person name="Wang G."/>
        </authorList>
    </citation>
    <scope>NUCLEOTIDE SEQUENCE</scope>
    <source>
        <strain evidence="4">M133</strain>
    </source>
</reference>
<sequence>MNYLIVGAGIAGLSLALRLLRDGHQVTVAEKQKGPIDKVCGEGLLPFGTTLLDELGLLEAVKKAGGSFDGIRYRYRDRSVEGTFRNGARGIGIDRGTLDRMLRQACHEYDRFELLEGHKIQPQDPIDADRVFAADGVFSLWSAPTGREVCIGNRLGARFRLVAPPPDKVTVRFFPFGEVYLTPTGTGSLSVALLLRRNRIPVMGADLQPWCASWFAEAFPELAGSTWLDWQTRGSIVATYRGPMPKVHLLGDALHTFDPISGAGMSFSLMCAKLATRYAEDPAGYYRAMAPIRRSIADFTNLVLFFSGGGVRTNVMLRQLALAPHAFNRILAIFDGRHRPWHLGLKHAIPLLRPW</sequence>
<dbReference type="GO" id="GO:0004497">
    <property type="term" value="F:monooxygenase activity"/>
    <property type="evidence" value="ECO:0007669"/>
    <property type="project" value="UniProtKB-KW"/>
</dbReference>
<protein>
    <submittedName>
        <fullName evidence="4">FAD-dependent monooxygenase</fullName>
    </submittedName>
</protein>
<gene>
    <name evidence="4" type="ORF">J3U87_32705</name>
</gene>
<dbReference type="Pfam" id="PF01494">
    <property type="entry name" value="FAD_binding_3"/>
    <property type="match status" value="1"/>
</dbReference>
<dbReference type="AlphaFoldDB" id="A0A8A4TNA1"/>
<evidence type="ECO:0000313" key="4">
    <source>
        <dbReference type="EMBL" id="QTD50371.1"/>
    </source>
</evidence>
<dbReference type="Proteomes" id="UP000663929">
    <property type="component" value="Chromosome"/>
</dbReference>
<feature type="domain" description="FAD-binding" evidence="3">
    <location>
        <begin position="4"/>
        <end position="72"/>
    </location>
</feature>
<evidence type="ECO:0000259" key="3">
    <source>
        <dbReference type="Pfam" id="PF01494"/>
    </source>
</evidence>
<dbReference type="GO" id="GO:0071949">
    <property type="term" value="F:FAD binding"/>
    <property type="evidence" value="ECO:0007669"/>
    <property type="project" value="InterPro"/>
</dbReference>
<accession>A0A8A4TNA1</accession>
<dbReference type="EMBL" id="CP071793">
    <property type="protein sequence ID" value="QTD50371.1"/>
    <property type="molecule type" value="Genomic_DNA"/>
</dbReference>
<keyword evidence="5" id="KW-1185">Reference proteome</keyword>
<keyword evidence="2 4" id="KW-0503">Monooxygenase</keyword>
<evidence type="ECO:0000256" key="2">
    <source>
        <dbReference type="ARBA" id="ARBA00023033"/>
    </source>
</evidence>
<dbReference type="SUPFAM" id="SSF51905">
    <property type="entry name" value="FAD/NAD(P)-binding domain"/>
    <property type="match status" value="1"/>
</dbReference>